<dbReference type="KEGG" id="fla:SY85_11350"/>
<dbReference type="RefSeq" id="WP_066404571.1">
    <property type="nucleotide sequence ID" value="NZ_CP011390.1"/>
</dbReference>
<keyword evidence="2" id="KW-1185">Reference proteome</keyword>
<organism evidence="1 2">
    <name type="scientific">Flavisolibacter tropicus</name>
    <dbReference type="NCBI Taxonomy" id="1492898"/>
    <lineage>
        <taxon>Bacteria</taxon>
        <taxon>Pseudomonadati</taxon>
        <taxon>Bacteroidota</taxon>
        <taxon>Chitinophagia</taxon>
        <taxon>Chitinophagales</taxon>
        <taxon>Chitinophagaceae</taxon>
        <taxon>Flavisolibacter</taxon>
    </lineage>
</organism>
<sequence>MIKRVDITSPQAFAYIQEQLDISGKTLANQLLSKSLLKGKVFTYVPENAPSELLYRFETGGIYPFDRSLLQNTPALVPVQNDARPVVINDILQYLRQNKEHCCLFEEAHGKPTDPWVEPSQMKYVYLNDEMYYFFNKDAEPQEFEDSFRTSEGYYFLCALSSLPIDSQNGFSSFNSLNSEQLKSFASNVVSFFVRAYDGEGYLQWSNEVQVT</sequence>
<evidence type="ECO:0000313" key="2">
    <source>
        <dbReference type="Proteomes" id="UP000077177"/>
    </source>
</evidence>
<reference evidence="1 2" key="2">
    <citation type="journal article" date="2016" name="Int. J. Syst. Evol. Microbiol.">
        <title>Flavisolibacter tropicus sp. nov., isolated from tropical soil.</title>
        <authorList>
            <person name="Lee J.J."/>
            <person name="Kang M.S."/>
            <person name="Kim G.S."/>
            <person name="Lee C.S."/>
            <person name="Lim S."/>
            <person name="Lee J."/>
            <person name="Roh S.H."/>
            <person name="Kang H."/>
            <person name="Ha J.M."/>
            <person name="Bae S."/>
            <person name="Jung H.Y."/>
            <person name="Kim M.K."/>
        </authorList>
    </citation>
    <scope>NUCLEOTIDE SEQUENCE [LARGE SCALE GENOMIC DNA]</scope>
    <source>
        <strain evidence="1 2">LCS9</strain>
    </source>
</reference>
<reference evidence="2" key="1">
    <citation type="submission" date="2015-01" db="EMBL/GenBank/DDBJ databases">
        <title>Flavisolibacter sp./LCS9/ whole genome sequencing.</title>
        <authorList>
            <person name="Kim M.K."/>
            <person name="Srinivasan S."/>
            <person name="Lee J.-J."/>
        </authorList>
    </citation>
    <scope>NUCLEOTIDE SEQUENCE [LARGE SCALE GENOMIC DNA]</scope>
    <source>
        <strain evidence="2">LCS9</strain>
    </source>
</reference>
<protein>
    <submittedName>
        <fullName evidence="1">Uncharacterized protein</fullName>
    </submittedName>
</protein>
<dbReference type="EMBL" id="CP011390">
    <property type="protein sequence ID" value="ANE51010.1"/>
    <property type="molecule type" value="Genomic_DNA"/>
</dbReference>
<dbReference type="OrthoDB" id="1597202at2"/>
<dbReference type="AlphaFoldDB" id="A0A172TVE6"/>
<dbReference type="Proteomes" id="UP000077177">
    <property type="component" value="Chromosome"/>
</dbReference>
<gene>
    <name evidence="1" type="ORF">SY85_11350</name>
</gene>
<name>A0A172TVE6_9BACT</name>
<accession>A0A172TVE6</accession>
<proteinExistence type="predicted"/>
<evidence type="ECO:0000313" key="1">
    <source>
        <dbReference type="EMBL" id="ANE51010.1"/>
    </source>
</evidence>